<dbReference type="PANTHER" id="PTHR43712">
    <property type="entry name" value="PUTATIVE (AFU_ORTHOLOGUE AFUA_4G14580)-RELATED"/>
    <property type="match status" value="1"/>
</dbReference>
<evidence type="ECO:0000313" key="7">
    <source>
        <dbReference type="Proteomes" id="UP001596496"/>
    </source>
</evidence>
<dbReference type="PIRSF" id="PIRSF005739">
    <property type="entry name" value="O-mtase"/>
    <property type="match status" value="1"/>
</dbReference>
<dbReference type="InterPro" id="IPR001077">
    <property type="entry name" value="COMT_C"/>
</dbReference>
<dbReference type="InterPro" id="IPR036388">
    <property type="entry name" value="WH-like_DNA-bd_sf"/>
</dbReference>
<dbReference type="Gene3D" id="1.10.287.1350">
    <property type="match status" value="1"/>
</dbReference>
<sequence>MTADQATAEKLIDMIMNYSRAQLVRTAVELNIADRLAGGPRTAGELNEEIGGHLDALSRFLKACTAIGLLEEPEPERFALAPLGEFLRTDTHAGSAISKVALGAAGPGMYRMGEYFTEVVMTGQPVAKSAFGLDFYDYYAANAVEGARFGQMMALMTHGCAEALATTFDFGPYRKIIDIGGGHGMLLSRILEAAPHTTGVVFDMPETVAGARTYMEEQGLADRAEFVAGDFHSELPSGGDLYTIKTVLCDWDDEHVARILANLHRATTPGTEVLLIDWIMPADAYGNKDFLIGLYLGSFNMLAQSGGKIRTLAEWTALIEGAGFQISDTLTLPDPPTHWDVLRLTRR</sequence>
<dbReference type="Gene3D" id="3.40.50.150">
    <property type="entry name" value="Vaccinia Virus protein VP39"/>
    <property type="match status" value="1"/>
</dbReference>
<dbReference type="PANTHER" id="PTHR43712:SF2">
    <property type="entry name" value="O-METHYLTRANSFERASE CICE"/>
    <property type="match status" value="1"/>
</dbReference>
<name>A0ABW2P7F5_9ACTN</name>
<dbReference type="Proteomes" id="UP001596496">
    <property type="component" value="Unassembled WGS sequence"/>
</dbReference>
<dbReference type="Pfam" id="PF08100">
    <property type="entry name" value="Dimerisation"/>
    <property type="match status" value="1"/>
</dbReference>
<gene>
    <name evidence="6" type="ORF">ACFQSB_12850</name>
</gene>
<reference evidence="7" key="1">
    <citation type="journal article" date="2019" name="Int. J. Syst. Evol. Microbiol.">
        <title>The Global Catalogue of Microorganisms (GCM) 10K type strain sequencing project: providing services to taxonomists for standard genome sequencing and annotation.</title>
        <authorList>
            <consortium name="The Broad Institute Genomics Platform"/>
            <consortium name="The Broad Institute Genome Sequencing Center for Infectious Disease"/>
            <person name="Wu L."/>
            <person name="Ma J."/>
        </authorList>
    </citation>
    <scope>NUCLEOTIDE SEQUENCE [LARGE SCALE GENOMIC DNA]</scope>
    <source>
        <strain evidence="7">CECT 7649</strain>
    </source>
</reference>
<evidence type="ECO:0000313" key="6">
    <source>
        <dbReference type="EMBL" id="MFC7383101.1"/>
    </source>
</evidence>
<proteinExistence type="predicted"/>
<evidence type="ECO:0000256" key="1">
    <source>
        <dbReference type="ARBA" id="ARBA00022603"/>
    </source>
</evidence>
<keyword evidence="7" id="KW-1185">Reference proteome</keyword>
<keyword evidence="2" id="KW-0808">Transferase</keyword>
<feature type="domain" description="O-methyltransferase C-terminal" evidence="4">
    <location>
        <begin position="118"/>
        <end position="325"/>
    </location>
</feature>
<evidence type="ECO:0000256" key="3">
    <source>
        <dbReference type="ARBA" id="ARBA00022691"/>
    </source>
</evidence>
<dbReference type="GO" id="GO:0032259">
    <property type="term" value="P:methylation"/>
    <property type="evidence" value="ECO:0007669"/>
    <property type="project" value="UniProtKB-KW"/>
</dbReference>
<dbReference type="InterPro" id="IPR029063">
    <property type="entry name" value="SAM-dependent_MTases_sf"/>
</dbReference>
<protein>
    <submittedName>
        <fullName evidence="6">Methyltransferase</fullName>
    </submittedName>
</protein>
<dbReference type="GO" id="GO:0008168">
    <property type="term" value="F:methyltransferase activity"/>
    <property type="evidence" value="ECO:0007669"/>
    <property type="project" value="UniProtKB-KW"/>
</dbReference>
<dbReference type="SUPFAM" id="SSF53335">
    <property type="entry name" value="S-adenosyl-L-methionine-dependent methyltransferases"/>
    <property type="match status" value="1"/>
</dbReference>
<accession>A0ABW2P7F5</accession>
<comment type="caution">
    <text evidence="6">The sequence shown here is derived from an EMBL/GenBank/DDBJ whole genome shotgun (WGS) entry which is preliminary data.</text>
</comment>
<dbReference type="InterPro" id="IPR036390">
    <property type="entry name" value="WH_DNA-bd_sf"/>
</dbReference>
<feature type="domain" description="O-methyltransferase dimerisation" evidence="5">
    <location>
        <begin position="16"/>
        <end position="87"/>
    </location>
</feature>
<evidence type="ECO:0000259" key="4">
    <source>
        <dbReference type="Pfam" id="PF00891"/>
    </source>
</evidence>
<organism evidence="6 7">
    <name type="scientific">Sphaerisporangium rhizosphaerae</name>
    <dbReference type="NCBI Taxonomy" id="2269375"/>
    <lineage>
        <taxon>Bacteria</taxon>
        <taxon>Bacillati</taxon>
        <taxon>Actinomycetota</taxon>
        <taxon>Actinomycetes</taxon>
        <taxon>Streptosporangiales</taxon>
        <taxon>Streptosporangiaceae</taxon>
        <taxon>Sphaerisporangium</taxon>
    </lineage>
</organism>
<evidence type="ECO:0000259" key="5">
    <source>
        <dbReference type="Pfam" id="PF08100"/>
    </source>
</evidence>
<dbReference type="EMBL" id="JBHTCG010000007">
    <property type="protein sequence ID" value="MFC7383101.1"/>
    <property type="molecule type" value="Genomic_DNA"/>
</dbReference>
<keyword evidence="3" id="KW-0949">S-adenosyl-L-methionine</keyword>
<dbReference type="CDD" id="cd02440">
    <property type="entry name" value="AdoMet_MTases"/>
    <property type="match status" value="1"/>
</dbReference>
<evidence type="ECO:0000256" key="2">
    <source>
        <dbReference type="ARBA" id="ARBA00022679"/>
    </source>
</evidence>
<dbReference type="RefSeq" id="WP_380826513.1">
    <property type="nucleotide sequence ID" value="NZ_JBHTCG010000007.1"/>
</dbReference>
<dbReference type="PROSITE" id="PS51683">
    <property type="entry name" value="SAM_OMT_II"/>
    <property type="match status" value="1"/>
</dbReference>
<keyword evidence="1 6" id="KW-0489">Methyltransferase</keyword>
<dbReference type="InterPro" id="IPR012967">
    <property type="entry name" value="COMT_dimerisation"/>
</dbReference>
<dbReference type="InterPro" id="IPR016461">
    <property type="entry name" value="COMT-like"/>
</dbReference>
<dbReference type="Gene3D" id="1.10.10.10">
    <property type="entry name" value="Winged helix-like DNA-binding domain superfamily/Winged helix DNA-binding domain"/>
    <property type="match status" value="1"/>
</dbReference>
<dbReference type="Pfam" id="PF00891">
    <property type="entry name" value="Methyltransf_2"/>
    <property type="match status" value="1"/>
</dbReference>
<dbReference type="SUPFAM" id="SSF46785">
    <property type="entry name" value="Winged helix' DNA-binding domain"/>
    <property type="match status" value="1"/>
</dbReference>